<dbReference type="PANTHER" id="PTHR36172:SF1">
    <property type="entry name" value="RESOLVASE-RELATED"/>
    <property type="match status" value="1"/>
</dbReference>
<proteinExistence type="predicted"/>
<sequence length="116" mass="13051">MKLSEYAKKLGVTYKTAWNYYKQGRLNAYQTHTGTIIVKDVEKDKDNHVAIYCRVSSSENKSNLESQKKRLLDYCAAKGYAVASVITEIGSGVNDSRKKWLTLASGQEHNPDSSRT</sequence>
<name>A0A0F3GV52_9BACT</name>
<accession>A0A0F3GV52</accession>
<evidence type="ECO:0000259" key="1">
    <source>
        <dbReference type="PROSITE" id="PS51736"/>
    </source>
</evidence>
<dbReference type="InterPro" id="IPR006119">
    <property type="entry name" value="Resolv_N"/>
</dbReference>
<dbReference type="Gene3D" id="3.40.50.1390">
    <property type="entry name" value="Resolvase, N-terminal catalytic domain"/>
    <property type="match status" value="1"/>
</dbReference>
<dbReference type="AlphaFoldDB" id="A0A0F3GV52"/>
<keyword evidence="3" id="KW-1185">Reference proteome</keyword>
<dbReference type="Pfam" id="PF00239">
    <property type="entry name" value="Resolvase"/>
    <property type="match status" value="1"/>
</dbReference>
<dbReference type="GO" id="GO:0000150">
    <property type="term" value="F:DNA strand exchange activity"/>
    <property type="evidence" value="ECO:0007669"/>
    <property type="project" value="InterPro"/>
</dbReference>
<organism evidence="2 3">
    <name type="scientific">Candidatus Magnetobacterium bavaricum</name>
    <dbReference type="NCBI Taxonomy" id="29290"/>
    <lineage>
        <taxon>Bacteria</taxon>
        <taxon>Pseudomonadati</taxon>
        <taxon>Nitrospirota</taxon>
        <taxon>Thermodesulfovibrionia</taxon>
        <taxon>Thermodesulfovibrionales</taxon>
        <taxon>Candidatus Magnetobacteriaceae</taxon>
        <taxon>Candidatus Magnetobacterium</taxon>
    </lineage>
</organism>
<feature type="domain" description="Resolvase/invertase-type recombinase catalytic" evidence="1">
    <location>
        <begin position="48"/>
        <end position="116"/>
    </location>
</feature>
<dbReference type="InterPro" id="IPR036162">
    <property type="entry name" value="Resolvase-like_N_sf"/>
</dbReference>
<dbReference type="GO" id="GO:0003677">
    <property type="term" value="F:DNA binding"/>
    <property type="evidence" value="ECO:0007669"/>
    <property type="project" value="InterPro"/>
</dbReference>
<gene>
    <name evidence="2" type="ORF">MBAV_002044</name>
</gene>
<dbReference type="SUPFAM" id="SSF53041">
    <property type="entry name" value="Resolvase-like"/>
    <property type="match status" value="1"/>
</dbReference>
<reference evidence="2 3" key="1">
    <citation type="submission" date="2015-02" db="EMBL/GenBank/DDBJ databases">
        <title>Single-cell genomics of uncultivated deep-branching MTB reveals a conserved set of magnetosome genes.</title>
        <authorList>
            <person name="Kolinko S."/>
            <person name="Richter M."/>
            <person name="Glockner F.O."/>
            <person name="Brachmann A."/>
            <person name="Schuler D."/>
        </authorList>
    </citation>
    <scope>NUCLEOTIDE SEQUENCE [LARGE SCALE GENOMIC DNA]</scope>
    <source>
        <strain evidence="2">TM-1</strain>
    </source>
</reference>
<dbReference type="PATRIC" id="fig|29290.4.peg.2716"/>
<comment type="caution">
    <text evidence="2">The sequence shown here is derived from an EMBL/GenBank/DDBJ whole genome shotgun (WGS) entry which is preliminary data.</text>
</comment>
<dbReference type="Proteomes" id="UP000033423">
    <property type="component" value="Unassembled WGS sequence"/>
</dbReference>
<evidence type="ECO:0000313" key="2">
    <source>
        <dbReference type="EMBL" id="KJU85761.1"/>
    </source>
</evidence>
<dbReference type="InterPro" id="IPR051491">
    <property type="entry name" value="Recombinase/Transposase-rel"/>
</dbReference>
<dbReference type="PROSITE" id="PS51736">
    <property type="entry name" value="RECOMBINASES_3"/>
    <property type="match status" value="1"/>
</dbReference>
<evidence type="ECO:0000313" key="3">
    <source>
        <dbReference type="Proteomes" id="UP000033423"/>
    </source>
</evidence>
<dbReference type="PANTHER" id="PTHR36172">
    <property type="match status" value="1"/>
</dbReference>
<protein>
    <submittedName>
        <fullName evidence="2">Resolvase</fullName>
    </submittedName>
</protein>
<dbReference type="EMBL" id="LACI01000867">
    <property type="protein sequence ID" value="KJU85761.1"/>
    <property type="molecule type" value="Genomic_DNA"/>
</dbReference>